<reference evidence="3 4" key="1">
    <citation type="submission" date="2014-04" db="EMBL/GenBank/DDBJ databases">
        <title>Evolutionary Origins and Diversification of the Mycorrhizal Mutualists.</title>
        <authorList>
            <consortium name="DOE Joint Genome Institute"/>
            <consortium name="Mycorrhizal Genomics Consortium"/>
            <person name="Kohler A."/>
            <person name="Kuo A."/>
            <person name="Nagy L.G."/>
            <person name="Floudas D."/>
            <person name="Copeland A."/>
            <person name="Barry K.W."/>
            <person name="Cichocki N."/>
            <person name="Veneault-Fourrey C."/>
            <person name="LaButti K."/>
            <person name="Lindquist E.A."/>
            <person name="Lipzen A."/>
            <person name="Lundell T."/>
            <person name="Morin E."/>
            <person name="Murat C."/>
            <person name="Riley R."/>
            <person name="Ohm R."/>
            <person name="Sun H."/>
            <person name="Tunlid A."/>
            <person name="Henrissat B."/>
            <person name="Grigoriev I.V."/>
            <person name="Hibbett D.S."/>
            <person name="Martin F."/>
        </authorList>
    </citation>
    <scope>NUCLEOTIDE SEQUENCE [LARGE SCALE GENOMIC DNA]</scope>
    <source>
        <strain evidence="3 4">MD-312</strain>
    </source>
</reference>
<feature type="compositionally biased region" description="Polar residues" evidence="1">
    <location>
        <begin position="638"/>
        <end position="661"/>
    </location>
</feature>
<keyword evidence="4" id="KW-1185">Reference proteome</keyword>
<feature type="region of interest" description="Disordered" evidence="1">
    <location>
        <begin position="620"/>
        <end position="701"/>
    </location>
</feature>
<dbReference type="EMBL" id="KN839894">
    <property type="protein sequence ID" value="KIJ59178.1"/>
    <property type="molecule type" value="Genomic_DNA"/>
</dbReference>
<organism evidence="3 4">
    <name type="scientific">Hydnomerulius pinastri MD-312</name>
    <dbReference type="NCBI Taxonomy" id="994086"/>
    <lineage>
        <taxon>Eukaryota</taxon>
        <taxon>Fungi</taxon>
        <taxon>Dikarya</taxon>
        <taxon>Basidiomycota</taxon>
        <taxon>Agaricomycotina</taxon>
        <taxon>Agaricomycetes</taxon>
        <taxon>Agaricomycetidae</taxon>
        <taxon>Boletales</taxon>
        <taxon>Boletales incertae sedis</taxon>
        <taxon>Leucogyrophana</taxon>
    </lineage>
</organism>
<evidence type="ECO:0000259" key="2">
    <source>
        <dbReference type="Pfam" id="PF17667"/>
    </source>
</evidence>
<dbReference type="HOGENOM" id="CLU_006410_5_0_1"/>
<evidence type="ECO:0000313" key="4">
    <source>
        <dbReference type="Proteomes" id="UP000053820"/>
    </source>
</evidence>
<dbReference type="Gene3D" id="1.10.510.10">
    <property type="entry name" value="Transferase(Phosphotransferase) domain 1"/>
    <property type="match status" value="1"/>
</dbReference>
<protein>
    <recommendedName>
        <fullName evidence="2">Fungal-type protein kinase domain-containing protein</fullName>
    </recommendedName>
</protein>
<proteinExistence type="predicted"/>
<dbReference type="Pfam" id="PF17667">
    <property type="entry name" value="Pkinase_fungal"/>
    <property type="match status" value="1"/>
</dbReference>
<evidence type="ECO:0000313" key="3">
    <source>
        <dbReference type="EMBL" id="KIJ59178.1"/>
    </source>
</evidence>
<dbReference type="Proteomes" id="UP000053820">
    <property type="component" value="Unassembled WGS sequence"/>
</dbReference>
<dbReference type="PANTHER" id="PTHR38248:SF2">
    <property type="entry name" value="FUNK1 11"/>
    <property type="match status" value="1"/>
</dbReference>
<dbReference type="GO" id="GO:0004672">
    <property type="term" value="F:protein kinase activity"/>
    <property type="evidence" value="ECO:0007669"/>
    <property type="project" value="InterPro"/>
</dbReference>
<accession>A0A0C9W079</accession>
<feature type="compositionally biased region" description="Low complexity" evidence="1">
    <location>
        <begin position="662"/>
        <end position="671"/>
    </location>
</feature>
<name>A0A0C9W079_9AGAM</name>
<dbReference type="PROSITE" id="PS00109">
    <property type="entry name" value="PROTEIN_KINASE_TYR"/>
    <property type="match status" value="1"/>
</dbReference>
<dbReference type="InterPro" id="IPR011009">
    <property type="entry name" value="Kinase-like_dom_sf"/>
</dbReference>
<evidence type="ECO:0000256" key="1">
    <source>
        <dbReference type="SAM" id="MobiDB-lite"/>
    </source>
</evidence>
<dbReference type="InterPro" id="IPR008266">
    <property type="entry name" value="Tyr_kinase_AS"/>
</dbReference>
<dbReference type="AlphaFoldDB" id="A0A0C9W079"/>
<dbReference type="PANTHER" id="PTHR38248">
    <property type="entry name" value="FUNK1 6"/>
    <property type="match status" value="1"/>
</dbReference>
<gene>
    <name evidence="3" type="ORF">HYDPIDRAFT_118768</name>
</gene>
<dbReference type="SUPFAM" id="SSF56112">
    <property type="entry name" value="Protein kinase-like (PK-like)"/>
    <property type="match status" value="1"/>
</dbReference>
<feature type="domain" description="Fungal-type protein kinase" evidence="2">
    <location>
        <begin position="176"/>
        <end position="491"/>
    </location>
</feature>
<sequence>MDVNKELAKETDGRYVGPMPVQSFLDKYLPSSKEPCAVVLDKELLGKVASPEGSESSMYEPFKAAIEGCVPDMEVVDSSKNTNGARIGAFDLKPDICLYAAGVERTGATDFSAMELWIEFKAHTKFEPFDDPKEAHVIKSQKTLKDYSAGHRFEKLTQDAIRTRGQLTAYSLAQIGSQFRQFAFSVLIVKDHARFLRWDRAGAIVTAQFNYVNNSELLAEFFCRFSRLSPGQRGHDMSVSPKLGVVNEPRIRDALGLDSETPLFKWTVPDGAKEREYYGPRPPCPSQSLIGRSTRSLPVYDMVADRVVYLKDTWRINAPDVTPEGEVYGILHKKAVPNIAPFECGGDVGGDGFETKTQEETVEDWSCAQEAITGHIHYRMVLGVVGRSLTAFSSTKELAKGMLDAVEAHWHAYEDARILHRDISAGNILLTDEGGLLIDWDLCKSRDYHTRRRRDRTGTWEFMSAALLQNTHKDHELQDDLESFLHVLNWAMVRYVPSDLTPDTRRNYLLDMFGMARPQDGTVVGGRVKLSALRGEVYAPRCRLTKPSRLLALIVALSKPFAARYANVPSPFDAQDTSVPGDEWDRHVEDLLAQRDEKRLQYLKTSHWFISVMTQTIGEKTGWPTDDKADGKLLPTSDGFSTSRQQAVNASRMESQEIGQTSSKYPSSSYSAKRDRSPSASAEARGKRARGDTPFASGNHS</sequence>
<dbReference type="InterPro" id="IPR040976">
    <property type="entry name" value="Pkinase_fungal"/>
</dbReference>
<dbReference type="OrthoDB" id="2739948at2759"/>